<dbReference type="Pfam" id="PF00296">
    <property type="entry name" value="Bac_luciferase"/>
    <property type="match status" value="1"/>
</dbReference>
<dbReference type="InterPro" id="IPR011251">
    <property type="entry name" value="Luciferase-like_dom"/>
</dbReference>
<proteinExistence type="predicted"/>
<dbReference type="PANTHER" id="PTHR30137:SF15">
    <property type="entry name" value="BLL6902 PROTEIN"/>
    <property type="match status" value="1"/>
</dbReference>
<dbReference type="PANTHER" id="PTHR30137">
    <property type="entry name" value="LUCIFERASE-LIKE MONOOXYGENASE"/>
    <property type="match status" value="1"/>
</dbReference>
<evidence type="ECO:0000313" key="2">
    <source>
        <dbReference type="EMBL" id="AZQ52889.1"/>
    </source>
</evidence>
<dbReference type="SUPFAM" id="SSF51679">
    <property type="entry name" value="Bacterial luciferase-like"/>
    <property type="match status" value="1"/>
</dbReference>
<dbReference type="Gene3D" id="3.20.20.30">
    <property type="entry name" value="Luciferase-like domain"/>
    <property type="match status" value="1"/>
</dbReference>
<dbReference type="GO" id="GO:0005829">
    <property type="term" value="C:cytosol"/>
    <property type="evidence" value="ECO:0007669"/>
    <property type="project" value="TreeGrafter"/>
</dbReference>
<dbReference type="RefSeq" id="WP_126364385.1">
    <property type="nucleotide sequence ID" value="NZ_CP034546.1"/>
</dbReference>
<dbReference type="AlphaFoldDB" id="A0A3Q9FAN4"/>
<evidence type="ECO:0000259" key="1">
    <source>
        <dbReference type="Pfam" id="PF00296"/>
    </source>
</evidence>
<sequence length="352" mass="37595">MTHSSSPAPAARRPFKLGFLTHVHGAGDARRVYADLETLFVAAEQLGFDGGFVAQHHFRAEYGRLPSPLVLLAAVAQRTRRIELGTGIVTLSLEDPLRLAEDAAVLDALAGGRLQLGLGSGGANLDAFAAFGFDVDTRQARFAAALERLQDALAGQPVTRGAADDAPPLVLQPAAPGVRERLWHSHASPDGARFAARHGNGLLLGTAVHDPRTVQLPLAHAYLDAWRERANANAARPRIGVVRAVFPARDRRTALAALAPDVVRHIPWLAASGHPDVTEPEQIVRLLNVHYGHPDDVIESLRGDPALFPFADYFLPVVQSESSSLDDALARLRTLAETIAPALGWQPAQAAA</sequence>
<organism evidence="2 3">
    <name type="scientific">Burkholderia cenocepacia</name>
    <dbReference type="NCBI Taxonomy" id="95486"/>
    <lineage>
        <taxon>Bacteria</taxon>
        <taxon>Pseudomonadati</taxon>
        <taxon>Pseudomonadota</taxon>
        <taxon>Betaproteobacteria</taxon>
        <taxon>Burkholderiales</taxon>
        <taxon>Burkholderiaceae</taxon>
        <taxon>Burkholderia</taxon>
        <taxon>Burkholderia cepacia complex</taxon>
    </lineage>
</organism>
<accession>A0A3Q9FAN4</accession>
<name>A0A3Q9FAN4_9BURK</name>
<dbReference type="InterPro" id="IPR036661">
    <property type="entry name" value="Luciferase-like_sf"/>
</dbReference>
<feature type="domain" description="Luciferase-like" evidence="1">
    <location>
        <begin position="20"/>
        <end position="263"/>
    </location>
</feature>
<dbReference type="EMBL" id="CP034546">
    <property type="protein sequence ID" value="AZQ52889.1"/>
    <property type="molecule type" value="Genomic_DNA"/>
</dbReference>
<evidence type="ECO:0000313" key="3">
    <source>
        <dbReference type="Proteomes" id="UP000277191"/>
    </source>
</evidence>
<reference evidence="2 3" key="1">
    <citation type="submission" date="2018-12" db="EMBL/GenBank/DDBJ databases">
        <title>Cadmium resistance mechanism in endophytic bacteria Burkholderia cenocepacia YG-3.</title>
        <authorList>
            <person name="Zhang X."/>
            <person name="Wang X."/>
            <person name="Zhu Y."/>
        </authorList>
    </citation>
    <scope>NUCLEOTIDE SEQUENCE [LARGE SCALE GENOMIC DNA]</scope>
    <source>
        <strain evidence="2 3">YG-3</strain>
    </source>
</reference>
<dbReference type="GO" id="GO:0016705">
    <property type="term" value="F:oxidoreductase activity, acting on paired donors, with incorporation or reduction of molecular oxygen"/>
    <property type="evidence" value="ECO:0007669"/>
    <property type="project" value="InterPro"/>
</dbReference>
<dbReference type="Proteomes" id="UP000277191">
    <property type="component" value="Chromosome 2"/>
</dbReference>
<dbReference type="InterPro" id="IPR050766">
    <property type="entry name" value="Bact_Lucif_Oxidored"/>
</dbReference>
<gene>
    <name evidence="2" type="ORF">D5R55_17920</name>
</gene>
<protein>
    <submittedName>
        <fullName evidence="2">LLM class flavin-dependent oxidoreductase</fullName>
    </submittedName>
</protein>